<reference evidence="17" key="1">
    <citation type="submission" date="2025-08" db="UniProtKB">
        <authorList>
            <consortium name="RefSeq"/>
        </authorList>
    </citation>
    <scope>IDENTIFICATION</scope>
    <source>
        <tissue evidence="17">Ear skin</tissue>
    </source>
</reference>
<feature type="compositionally biased region" description="Low complexity" evidence="13">
    <location>
        <begin position="305"/>
        <end position="328"/>
    </location>
</feature>
<dbReference type="CDD" id="cd00033">
    <property type="entry name" value="CCP"/>
    <property type="match status" value="4"/>
</dbReference>
<dbReference type="GO" id="GO:0009986">
    <property type="term" value="C:cell surface"/>
    <property type="evidence" value="ECO:0007669"/>
    <property type="project" value="InterPro"/>
</dbReference>
<feature type="transmembrane region" description="Helical" evidence="14">
    <location>
        <begin position="19"/>
        <end position="39"/>
    </location>
</feature>
<name>A0A8B8S038_CAMFR</name>
<dbReference type="GeneID" id="102520404"/>
<gene>
    <name evidence="17" type="primary">LOC102520404</name>
</gene>
<feature type="region of interest" description="Disordered" evidence="13">
    <location>
        <begin position="300"/>
        <end position="336"/>
    </location>
</feature>
<dbReference type="Gene3D" id="2.10.70.10">
    <property type="entry name" value="Complement Module, domain 1"/>
    <property type="match status" value="4"/>
</dbReference>
<keyword evidence="14" id="KW-0812">Transmembrane</keyword>
<evidence type="ECO:0000256" key="9">
    <source>
        <dbReference type="ARBA" id="ARBA00023279"/>
    </source>
</evidence>
<comment type="function">
    <text evidence="11">Acts as a cofactor for complement factor I, a serine protease which protects autologous cells against complement-mediated injury by cleaving C3b and C4b deposited on host tissue. May be involved in the fusion of the spermatozoa with the oocyte during fertilization.</text>
</comment>
<dbReference type="InterPro" id="IPR000436">
    <property type="entry name" value="Sushi_SCR_CCP_dom"/>
</dbReference>
<dbReference type="SMART" id="SM00032">
    <property type="entry name" value="CCP"/>
    <property type="match status" value="4"/>
</dbReference>
<evidence type="ECO:0000256" key="10">
    <source>
        <dbReference type="ARBA" id="ARBA00047055"/>
    </source>
</evidence>
<accession>A0A8B8S038</accession>
<keyword evidence="6 11" id="KW-0472">Membrane</keyword>
<protein>
    <recommendedName>
        <fullName evidence="2 11">Membrane cofactor protein</fullName>
    </recommendedName>
</protein>
<evidence type="ECO:0000256" key="12">
    <source>
        <dbReference type="PROSITE-ProRule" id="PRU00302"/>
    </source>
</evidence>
<evidence type="ECO:0000256" key="5">
    <source>
        <dbReference type="ARBA" id="ARBA00022737"/>
    </source>
</evidence>
<dbReference type="Proteomes" id="UP000694856">
    <property type="component" value="Chromosome 23"/>
</dbReference>
<feature type="domain" description="Sushi" evidence="15">
    <location>
        <begin position="168"/>
        <end position="233"/>
    </location>
</feature>
<feature type="domain" description="Sushi" evidence="15">
    <location>
        <begin position="105"/>
        <end position="167"/>
    </location>
</feature>
<keyword evidence="8" id="KW-0325">Glycoprotein</keyword>
<dbReference type="GO" id="GO:0007338">
    <property type="term" value="P:single fertilization"/>
    <property type="evidence" value="ECO:0007669"/>
    <property type="project" value="UniProtKB-UniRule"/>
</dbReference>
<evidence type="ECO:0000256" key="6">
    <source>
        <dbReference type="ARBA" id="ARBA00023136"/>
    </source>
</evidence>
<keyword evidence="9 11" id="KW-0278">Fertilization</keyword>
<evidence type="ECO:0000256" key="8">
    <source>
        <dbReference type="ARBA" id="ARBA00023180"/>
    </source>
</evidence>
<feature type="disulfide bond" evidence="12">
    <location>
        <begin position="264"/>
        <end position="291"/>
    </location>
</feature>
<dbReference type="SUPFAM" id="SSF57535">
    <property type="entry name" value="Complement control module/SCR domain"/>
    <property type="match status" value="4"/>
</dbReference>
<evidence type="ECO:0000256" key="14">
    <source>
        <dbReference type="SAM" id="Phobius"/>
    </source>
</evidence>
<keyword evidence="7 12" id="KW-1015">Disulfide bond</keyword>
<evidence type="ECO:0000313" key="17">
    <source>
        <dbReference type="RefSeq" id="XP_032322974.1"/>
    </source>
</evidence>
<evidence type="ECO:0000256" key="7">
    <source>
        <dbReference type="ARBA" id="ARBA00023157"/>
    </source>
</evidence>
<comment type="subunit">
    <text evidence="10">Interacts with C3b. Interacts with C4b. Interacts with moesin/MSN.</text>
</comment>
<dbReference type="PIRSF" id="PIRSF037971">
    <property type="entry name" value="TLX_CD46"/>
    <property type="match status" value="1"/>
</dbReference>
<dbReference type="PANTHER" id="PTHR19325">
    <property type="entry name" value="COMPLEMENT COMPONENT-RELATED SUSHI DOMAIN-CONTAINING"/>
    <property type="match status" value="1"/>
</dbReference>
<keyword evidence="4" id="KW-0732">Signal</keyword>
<evidence type="ECO:0000256" key="11">
    <source>
        <dbReference type="PIRNR" id="PIRNR037971"/>
    </source>
</evidence>
<feature type="domain" description="Sushi" evidence="15">
    <location>
        <begin position="234"/>
        <end position="293"/>
    </location>
</feature>
<dbReference type="AlphaFoldDB" id="A0A8B8S038"/>
<sequence>MAASYTSLVAPSGRPESPLLTWCFFGILLTALVLLLPIFSDACDSPPRFQTMKLRGAAKPSYSSGETVKYECRPGYKPIFPPLPTSTVCQDDNTWAPLMEACTRKLCPNLGDPVNGQVIYVNESFAFGTQAHFVCNEGFYIIGEKILHCEISENTVAWNDNPPICEKIKCSPPTKIENGRYTNSHKDVFEYNEAVTYICDPSSGPDEYSLVGESRLVCVGSDTWSSDAPQCKVVKCIYPIVDHGTMVSGFRAKYYYKAEVVFECDEGFSLRGKSRIVCGADSTWEPELPTCVKASIPATTKHPYSSVSGSQSSRPPTTPVSSSTGHPSLPDDLHPEHPEDLDVGLIAVIVLTVGGGKTDGVKLKVAERGKIYKALH</sequence>
<keyword evidence="3 12" id="KW-0768">Sushi</keyword>
<dbReference type="InterPro" id="IPR017341">
    <property type="entry name" value="CD46"/>
</dbReference>
<dbReference type="FunFam" id="2.10.70.10:FF:000042">
    <property type="entry name" value="Membrane cofactor protein"/>
    <property type="match status" value="1"/>
</dbReference>
<feature type="domain" description="Sushi" evidence="15">
    <location>
        <begin position="41"/>
        <end position="104"/>
    </location>
</feature>
<dbReference type="PANTHER" id="PTHR19325:SF521">
    <property type="entry name" value="MEMBRANE COFACTOR PROTEIN"/>
    <property type="match status" value="1"/>
</dbReference>
<dbReference type="PROSITE" id="PS50923">
    <property type="entry name" value="SUSHI"/>
    <property type="match status" value="4"/>
</dbReference>
<proteinExistence type="predicted"/>
<dbReference type="FunFam" id="2.10.70.10:FF:000014">
    <property type="entry name" value="Membrane cofactor protein"/>
    <property type="match status" value="1"/>
</dbReference>
<dbReference type="InterPro" id="IPR050350">
    <property type="entry name" value="Compl-Cell_Adhes-Reg"/>
</dbReference>
<keyword evidence="14" id="KW-1133">Transmembrane helix</keyword>
<organism evidence="16 17">
    <name type="scientific">Camelus ferus</name>
    <name type="common">Wild bactrian camel</name>
    <name type="synonym">Camelus bactrianus ferus</name>
    <dbReference type="NCBI Taxonomy" id="419612"/>
    <lineage>
        <taxon>Eukaryota</taxon>
        <taxon>Metazoa</taxon>
        <taxon>Chordata</taxon>
        <taxon>Craniata</taxon>
        <taxon>Vertebrata</taxon>
        <taxon>Euteleostomi</taxon>
        <taxon>Mammalia</taxon>
        <taxon>Eutheria</taxon>
        <taxon>Laurasiatheria</taxon>
        <taxon>Artiodactyla</taxon>
        <taxon>Tylopoda</taxon>
        <taxon>Camelidae</taxon>
        <taxon>Camelus</taxon>
    </lineage>
</organism>
<dbReference type="Pfam" id="PF00084">
    <property type="entry name" value="Sushi"/>
    <property type="match status" value="4"/>
</dbReference>
<dbReference type="GO" id="GO:0002079">
    <property type="term" value="C:inner acrosomal membrane"/>
    <property type="evidence" value="ECO:0007669"/>
    <property type="project" value="UniProtKB-SubCell"/>
</dbReference>
<dbReference type="InterPro" id="IPR035976">
    <property type="entry name" value="Sushi/SCR/CCP_sf"/>
</dbReference>
<evidence type="ECO:0000256" key="2">
    <source>
        <dbReference type="ARBA" id="ARBA00017517"/>
    </source>
</evidence>
<comment type="caution">
    <text evidence="12">Lacks conserved residue(s) required for the propagation of feature annotation.</text>
</comment>
<comment type="subcellular location">
    <subcellularLocation>
        <location evidence="11">Cytoplasmic vesicle</location>
        <location evidence="11">Secretory vesicle</location>
        <location evidence="11">Acrosome inner membrane</location>
    </subcellularLocation>
    <subcellularLocation>
        <location evidence="1">Membrane</location>
        <topology evidence="1">Single-pass membrane protein</topology>
    </subcellularLocation>
</comment>
<evidence type="ECO:0000313" key="16">
    <source>
        <dbReference type="Proteomes" id="UP000694856"/>
    </source>
</evidence>
<evidence type="ECO:0000259" key="15">
    <source>
        <dbReference type="PROSITE" id="PS50923"/>
    </source>
</evidence>
<evidence type="ECO:0000256" key="1">
    <source>
        <dbReference type="ARBA" id="ARBA00004167"/>
    </source>
</evidence>
<keyword evidence="16" id="KW-1185">Reference proteome</keyword>
<evidence type="ECO:0000256" key="3">
    <source>
        <dbReference type="ARBA" id="ARBA00022659"/>
    </source>
</evidence>
<keyword evidence="5" id="KW-0677">Repeat</keyword>
<evidence type="ECO:0000256" key="4">
    <source>
        <dbReference type="ARBA" id="ARBA00022729"/>
    </source>
</evidence>
<dbReference type="RefSeq" id="XP_032322974.1">
    <property type="nucleotide sequence ID" value="XM_032467083.1"/>
</dbReference>
<evidence type="ECO:0000256" key="13">
    <source>
        <dbReference type="SAM" id="MobiDB-lite"/>
    </source>
</evidence>